<proteinExistence type="predicted"/>
<evidence type="ECO:0000313" key="2">
    <source>
        <dbReference type="Proteomes" id="UP001300383"/>
    </source>
</evidence>
<keyword evidence="2" id="KW-1185">Reference proteome</keyword>
<dbReference type="AlphaFoldDB" id="A0AAP4EWP0"/>
<dbReference type="RefSeq" id="WP_283229427.1">
    <property type="nucleotide sequence ID" value="NZ_JASGBQ010000001.1"/>
</dbReference>
<evidence type="ECO:0000313" key="1">
    <source>
        <dbReference type="EMBL" id="MDI9240912.1"/>
    </source>
</evidence>
<gene>
    <name evidence="1" type="ORF">QJ036_00275</name>
</gene>
<dbReference type="Proteomes" id="UP001300383">
    <property type="component" value="Unassembled WGS sequence"/>
</dbReference>
<name>A0AAP4EWP0_9FIRM</name>
<organism evidence="1 2">
    <name type="scientific">Fusibacillus kribbianus</name>
    <dbReference type="NCBI Taxonomy" id="3044208"/>
    <lineage>
        <taxon>Bacteria</taxon>
        <taxon>Bacillati</taxon>
        <taxon>Bacillota</taxon>
        <taxon>Clostridia</taxon>
        <taxon>Lachnospirales</taxon>
        <taxon>Lachnospiraceae</taxon>
        <taxon>Fusibacillus</taxon>
    </lineage>
</organism>
<accession>A0AAP4EWP0</accession>
<comment type="caution">
    <text evidence="1">The sequence shown here is derived from an EMBL/GenBank/DDBJ whole genome shotgun (WGS) entry which is preliminary data.</text>
</comment>
<dbReference type="EMBL" id="JASGBQ010000001">
    <property type="protein sequence ID" value="MDI9240912.1"/>
    <property type="molecule type" value="Genomic_DNA"/>
</dbReference>
<sequence>MKDAILAELKKSLPEFFSIKKSLFHYWHMAETHYREYLKDEKIRLKKYFYALRPLLAAKWIKGAKVQVLNEYIERALPEIKSIAEGQEDTSGSWDLLNTLFLSMVQR</sequence>
<dbReference type="InterPro" id="IPR018775">
    <property type="entry name" value="RlaP"/>
</dbReference>
<reference evidence="1 2" key="1">
    <citation type="submission" date="2023-05" db="EMBL/GenBank/DDBJ databases">
        <title>[ruminococcus] sp. nov., isolated from a pig farm feces dump.</title>
        <authorList>
            <person name="Chang Y.-H."/>
        </authorList>
    </citation>
    <scope>NUCLEOTIDE SEQUENCE [LARGE SCALE GENOMIC DNA]</scope>
    <source>
        <strain evidence="1 2">YH-rum2234</strain>
    </source>
</reference>
<protein>
    <submittedName>
        <fullName evidence="1">Nucleotidyltransferase domain-containing protein</fullName>
    </submittedName>
</protein>
<dbReference type="Pfam" id="PF10127">
    <property type="entry name" value="RlaP"/>
    <property type="match status" value="1"/>
</dbReference>